<evidence type="ECO:0000259" key="8">
    <source>
        <dbReference type="PROSITE" id="PS50249"/>
    </source>
</evidence>
<dbReference type="InterPro" id="IPR025657">
    <property type="entry name" value="RadC_JAB"/>
</dbReference>
<evidence type="ECO:0000256" key="2">
    <source>
        <dbReference type="ARBA" id="ARBA00022670"/>
    </source>
</evidence>
<dbReference type="InterPro" id="IPR046778">
    <property type="entry name" value="UPF0758_N"/>
</dbReference>
<dbReference type="GO" id="GO:0008237">
    <property type="term" value="F:metallopeptidase activity"/>
    <property type="evidence" value="ECO:0007669"/>
    <property type="project" value="UniProtKB-KW"/>
</dbReference>
<dbReference type="CDD" id="cd08071">
    <property type="entry name" value="MPN_DUF2466"/>
    <property type="match status" value="1"/>
</dbReference>
<keyword evidence="6" id="KW-0482">Metalloprotease</keyword>
<gene>
    <name evidence="9" type="ORF">ATOP_03860</name>
</gene>
<keyword evidence="10" id="KW-1185">Reference proteome</keyword>
<dbReference type="NCBIfam" id="TIGR00608">
    <property type="entry name" value="radc"/>
    <property type="match status" value="1"/>
</dbReference>
<evidence type="ECO:0000256" key="5">
    <source>
        <dbReference type="ARBA" id="ARBA00022833"/>
    </source>
</evidence>
<dbReference type="RefSeq" id="WP_135978120.1">
    <property type="nucleotide sequence ID" value="NZ_BQKC01000001.1"/>
</dbReference>
<keyword evidence="5" id="KW-0862">Zinc</keyword>
<evidence type="ECO:0000256" key="4">
    <source>
        <dbReference type="ARBA" id="ARBA00022801"/>
    </source>
</evidence>
<evidence type="ECO:0000313" key="9">
    <source>
        <dbReference type="EMBL" id="GJM54731.1"/>
    </source>
</evidence>
<dbReference type="Proteomes" id="UP001055025">
    <property type="component" value="Unassembled WGS sequence"/>
</dbReference>
<dbReference type="InterPro" id="IPR001405">
    <property type="entry name" value="UPF0758"/>
</dbReference>
<feature type="domain" description="MPN" evidence="8">
    <location>
        <begin position="92"/>
        <end position="207"/>
    </location>
</feature>
<evidence type="ECO:0000256" key="3">
    <source>
        <dbReference type="ARBA" id="ARBA00022723"/>
    </source>
</evidence>
<protein>
    <submittedName>
        <fullName evidence="9">DNA repair protein RadC</fullName>
    </submittedName>
</protein>
<evidence type="ECO:0000256" key="1">
    <source>
        <dbReference type="ARBA" id="ARBA00010243"/>
    </source>
</evidence>
<comment type="caution">
    <text evidence="9">The sequence shown here is derived from an EMBL/GenBank/DDBJ whole genome shotgun (WGS) entry which is preliminary data.</text>
</comment>
<comment type="similarity">
    <text evidence="1 7">Belongs to the UPF0758 family.</text>
</comment>
<organism evidence="9 10">
    <name type="scientific">Granulimonas faecalis</name>
    <dbReference type="NCBI Taxonomy" id="2894155"/>
    <lineage>
        <taxon>Bacteria</taxon>
        <taxon>Bacillati</taxon>
        <taxon>Actinomycetota</taxon>
        <taxon>Coriobacteriia</taxon>
        <taxon>Coriobacteriales</taxon>
        <taxon>Kribbibacteriaceae</taxon>
        <taxon>Granulimonas</taxon>
    </lineage>
</organism>
<name>A0AAV5B290_9ACTN</name>
<dbReference type="Gene3D" id="3.40.140.10">
    <property type="entry name" value="Cytidine Deaminase, domain 2"/>
    <property type="match status" value="1"/>
</dbReference>
<dbReference type="Pfam" id="PF20582">
    <property type="entry name" value="UPF0758_N"/>
    <property type="match status" value="1"/>
</dbReference>
<evidence type="ECO:0000256" key="6">
    <source>
        <dbReference type="ARBA" id="ARBA00023049"/>
    </source>
</evidence>
<dbReference type="PROSITE" id="PS01302">
    <property type="entry name" value="UPF0758"/>
    <property type="match status" value="1"/>
</dbReference>
<keyword evidence="4" id="KW-0378">Hydrolase</keyword>
<evidence type="ECO:0000313" key="10">
    <source>
        <dbReference type="Proteomes" id="UP001055025"/>
    </source>
</evidence>
<keyword evidence="2" id="KW-0645">Protease</keyword>
<dbReference type="InterPro" id="IPR037518">
    <property type="entry name" value="MPN"/>
</dbReference>
<dbReference type="PROSITE" id="PS50249">
    <property type="entry name" value="MPN"/>
    <property type="match status" value="1"/>
</dbReference>
<accession>A0AAV5B290</accession>
<proteinExistence type="inferred from homology"/>
<sequence>MTTMMPREKLVKFGPAHLTDEELLRILIGSGNKQVSAHDIARQVLKLLKEKGSSVTYGELSSIKGMGAAKTSEVVALFELGRRYLMPAESPVISCTDDAVAQLGAIRNKKQEHFVLLTLDGANRLISNTTIFQGTLNQSLVHPREIFAKALEDRAASIIVAHNHPSGTAQPSAEDLETTAKLKEAGELLGIKVLEHIIVTKFDHLSI</sequence>
<dbReference type="PANTHER" id="PTHR30471:SF3">
    <property type="entry name" value="UPF0758 PROTEIN YEES-RELATED"/>
    <property type="match status" value="1"/>
</dbReference>
<dbReference type="GO" id="GO:0046872">
    <property type="term" value="F:metal ion binding"/>
    <property type="evidence" value="ECO:0007669"/>
    <property type="project" value="UniProtKB-KW"/>
</dbReference>
<evidence type="ECO:0000256" key="7">
    <source>
        <dbReference type="RuleBase" id="RU003797"/>
    </source>
</evidence>
<dbReference type="AlphaFoldDB" id="A0AAV5B290"/>
<dbReference type="PANTHER" id="PTHR30471">
    <property type="entry name" value="DNA REPAIR PROTEIN RADC"/>
    <property type="match status" value="1"/>
</dbReference>
<dbReference type="GO" id="GO:0006508">
    <property type="term" value="P:proteolysis"/>
    <property type="evidence" value="ECO:0007669"/>
    <property type="project" value="UniProtKB-KW"/>
</dbReference>
<dbReference type="EMBL" id="BQKC01000001">
    <property type="protein sequence ID" value="GJM54731.1"/>
    <property type="molecule type" value="Genomic_DNA"/>
</dbReference>
<reference evidence="9" key="1">
    <citation type="journal article" date="2022" name="Int. J. Syst. Evol. Microbiol.">
        <title>Granulimonas faecalis gen. nov., sp. nov., and Leptogranulimonas caecicola gen. nov., sp. nov., novel lactate-producing Atopobiaceae bacteria isolated from mouse intestines, and an emended description of the family Atopobiaceae.</title>
        <authorList>
            <person name="Morinaga K."/>
            <person name="Kusada H."/>
            <person name="Sakamoto S."/>
            <person name="Murakami T."/>
            <person name="Toyoda A."/>
            <person name="Mori H."/>
            <person name="Meng X.Y."/>
            <person name="Takashino M."/>
            <person name="Murotomi K."/>
            <person name="Tamaki H."/>
        </authorList>
    </citation>
    <scope>NUCLEOTIDE SEQUENCE</scope>
    <source>
        <strain evidence="9">OPF53</strain>
    </source>
</reference>
<keyword evidence="3" id="KW-0479">Metal-binding</keyword>
<dbReference type="SUPFAM" id="SSF102712">
    <property type="entry name" value="JAB1/MPN domain"/>
    <property type="match status" value="1"/>
</dbReference>
<dbReference type="Pfam" id="PF04002">
    <property type="entry name" value="RadC"/>
    <property type="match status" value="1"/>
</dbReference>
<dbReference type="InterPro" id="IPR020891">
    <property type="entry name" value="UPF0758_CS"/>
</dbReference>
<dbReference type="NCBIfam" id="NF000642">
    <property type="entry name" value="PRK00024.1"/>
    <property type="match status" value="1"/>
</dbReference>